<comment type="similarity">
    <text evidence="6">Belongs to the peptidase M24A family. Methionine aminopeptidase type 1 subfamily.</text>
</comment>
<dbReference type="InterPro" id="IPR001714">
    <property type="entry name" value="Pept_M24_MAP"/>
</dbReference>
<dbReference type="PATRIC" id="fig|229921.5.peg.553"/>
<dbReference type="OrthoDB" id="9802055at2"/>
<feature type="binding site" evidence="6">
    <location>
        <position position="104"/>
    </location>
    <ligand>
        <name>a divalent metal cation</name>
        <dbReference type="ChEBI" id="CHEBI:60240"/>
        <label>1</label>
    </ligand>
</feature>
<dbReference type="GO" id="GO:0006508">
    <property type="term" value="P:proteolysis"/>
    <property type="evidence" value="ECO:0007669"/>
    <property type="project" value="UniProtKB-KW"/>
</dbReference>
<feature type="binding site" evidence="6">
    <location>
        <position position="93"/>
    </location>
    <ligand>
        <name>a divalent metal cation</name>
        <dbReference type="ChEBI" id="CHEBI:60240"/>
        <label>1</label>
    </ligand>
</feature>
<dbReference type="PANTHER" id="PTHR43330:SF13">
    <property type="entry name" value="METHIONINE AMINOPEPTIDASE 2"/>
    <property type="match status" value="1"/>
</dbReference>
<evidence type="ECO:0000256" key="2">
    <source>
        <dbReference type="ARBA" id="ARBA00022438"/>
    </source>
</evidence>
<accession>A0A0M8JQE9</accession>
<dbReference type="CDD" id="cd01086">
    <property type="entry name" value="MetAP1"/>
    <property type="match status" value="1"/>
</dbReference>
<feature type="binding site" evidence="6">
    <location>
        <position position="174"/>
    </location>
    <ligand>
        <name>substrate</name>
    </ligand>
</feature>
<evidence type="ECO:0000313" key="10">
    <source>
        <dbReference type="EMBL" id="KPL80954.1"/>
    </source>
</evidence>
<evidence type="ECO:0000256" key="4">
    <source>
        <dbReference type="ARBA" id="ARBA00022723"/>
    </source>
</evidence>
<feature type="binding site" evidence="6">
    <location>
        <position position="201"/>
    </location>
    <ligand>
        <name>a divalent metal cation</name>
        <dbReference type="ChEBI" id="CHEBI:60240"/>
        <label>2</label>
        <note>catalytic</note>
    </ligand>
</feature>
<organism evidence="9">
    <name type="scientific">Levilinea saccharolytica</name>
    <dbReference type="NCBI Taxonomy" id="229921"/>
    <lineage>
        <taxon>Bacteria</taxon>
        <taxon>Bacillati</taxon>
        <taxon>Chloroflexota</taxon>
        <taxon>Anaerolineae</taxon>
        <taxon>Anaerolineales</taxon>
        <taxon>Anaerolineaceae</taxon>
        <taxon>Levilinea</taxon>
    </lineage>
</organism>
<reference evidence="10 11" key="2">
    <citation type="submission" date="2015-07" db="EMBL/GenBank/DDBJ databases">
        <title>Genome sequence of Levilinea saccharolytica DSM 16555.</title>
        <authorList>
            <person name="Hemp J."/>
            <person name="Ward L.M."/>
            <person name="Pace L.A."/>
            <person name="Fischer W.W."/>
        </authorList>
    </citation>
    <scope>NUCLEOTIDE SEQUENCE [LARGE SCALE GENOMIC DNA]</scope>
    <source>
        <strain evidence="10 11">KIBI-1</strain>
    </source>
</reference>
<keyword evidence="2 6" id="KW-0031">Aminopeptidase</keyword>
<protein>
    <recommendedName>
        <fullName evidence="6 7">Methionine aminopeptidase</fullName>
        <shortName evidence="6">MAP</shortName>
        <shortName evidence="6">MetAP</shortName>
        <ecNumber evidence="6 7">3.4.11.18</ecNumber>
    </recommendedName>
    <alternativeName>
        <fullName evidence="6">Peptidase M</fullName>
    </alternativeName>
</protein>
<dbReference type="EMBL" id="DF967975">
    <property type="protein sequence ID" value="GAP19258.1"/>
    <property type="molecule type" value="Genomic_DNA"/>
</dbReference>
<sequence length="248" mass="26834">MTVDGPEELEKLQRIGQIVGLTLKTMSRAVRPGITTAELDALGLRTLQAHGARSAPRLVYQFPGATCISVNEEAAHGIPGPRVIHAGDIVNIDVSAELDGYFADTGASVAVPPVAEPTQKLCDAVYTALWRVIDTLRAGMPLNTVGRIVEEEARRSGLRPIRVLTGHGVGRSLHEEPEAIHNFYNPHDKRVLHEGQVVAIEPFMTLGTGKIVEEPDGWTLRTADRRLPAQYEHTLVIQSGPALVITAV</sequence>
<keyword evidence="11" id="KW-1185">Reference proteome</keyword>
<comment type="catalytic activity">
    <reaction evidence="6 7">
        <text>Release of N-terminal amino acids, preferentially methionine, from peptides and arylamides.</text>
        <dbReference type="EC" id="3.4.11.18"/>
    </reaction>
</comment>
<dbReference type="InterPro" id="IPR036005">
    <property type="entry name" value="Creatinase/aminopeptidase-like"/>
</dbReference>
<feature type="binding site" evidence="6">
    <location>
        <position position="167"/>
    </location>
    <ligand>
        <name>a divalent metal cation</name>
        <dbReference type="ChEBI" id="CHEBI:60240"/>
        <label>2</label>
        <note>catalytic</note>
    </ligand>
</feature>
<name>A0A0M8JQE9_9CHLR</name>
<dbReference type="EMBL" id="LGCM01000038">
    <property type="protein sequence ID" value="KPL80954.1"/>
    <property type="molecule type" value="Genomic_DNA"/>
</dbReference>
<keyword evidence="5 6" id="KW-0378">Hydrolase</keyword>
<dbReference type="Pfam" id="PF00557">
    <property type="entry name" value="Peptidase_M24"/>
    <property type="match status" value="1"/>
</dbReference>
<proteinExistence type="inferred from homology"/>
<evidence type="ECO:0000256" key="5">
    <source>
        <dbReference type="ARBA" id="ARBA00022801"/>
    </source>
</evidence>
<comment type="function">
    <text evidence="1 6">Removes the N-terminal methionine from nascent proteins. The N-terminal methionine is often cleaved when the second residue in the primary sequence is small and uncharged (Met-Ala-, Cys, Gly, Pro, Ser, Thr, or Val). Requires deformylation of the N(alpha)-formylated initiator methionine before it can be hydrolyzed.</text>
</comment>
<gene>
    <name evidence="6" type="primary">map</name>
    <name evidence="10" type="ORF">ADN01_10750</name>
    <name evidence="9" type="ORF">LSAC_03159</name>
</gene>
<feature type="binding site" evidence="6">
    <location>
        <position position="76"/>
    </location>
    <ligand>
        <name>substrate</name>
    </ligand>
</feature>
<keyword evidence="3 6" id="KW-0645">Protease</keyword>
<dbReference type="NCBIfam" id="TIGR00500">
    <property type="entry name" value="met_pdase_I"/>
    <property type="match status" value="1"/>
</dbReference>
<evidence type="ECO:0000313" key="9">
    <source>
        <dbReference type="EMBL" id="GAP19258.1"/>
    </source>
</evidence>
<dbReference type="GO" id="GO:0070006">
    <property type="term" value="F:metalloaminopeptidase activity"/>
    <property type="evidence" value="ECO:0007669"/>
    <property type="project" value="UniProtKB-UniRule"/>
</dbReference>
<dbReference type="GO" id="GO:0046872">
    <property type="term" value="F:metal ion binding"/>
    <property type="evidence" value="ECO:0007669"/>
    <property type="project" value="UniProtKB-UniRule"/>
</dbReference>
<feature type="binding site" evidence="6">
    <location>
        <position position="232"/>
    </location>
    <ligand>
        <name>a divalent metal cation</name>
        <dbReference type="ChEBI" id="CHEBI:60240"/>
        <label>2</label>
        <note>catalytic</note>
    </ligand>
</feature>
<keyword evidence="4 6" id="KW-0479">Metal-binding</keyword>
<dbReference type="HAMAP" id="MF_01974">
    <property type="entry name" value="MetAP_1"/>
    <property type="match status" value="1"/>
</dbReference>
<feature type="binding site" evidence="6">
    <location>
        <position position="104"/>
    </location>
    <ligand>
        <name>a divalent metal cation</name>
        <dbReference type="ChEBI" id="CHEBI:60240"/>
        <label>2</label>
        <note>catalytic</note>
    </ligand>
</feature>
<dbReference type="Proteomes" id="UP000050501">
    <property type="component" value="Unassembled WGS sequence"/>
</dbReference>
<dbReference type="RefSeq" id="WP_062419549.1">
    <property type="nucleotide sequence ID" value="NZ_BBXZ01000171.1"/>
</dbReference>
<reference evidence="9" key="1">
    <citation type="journal article" date="2015" name="Genome Announc.">
        <title>Draft Genome Sequences of Anaerolinea thermolimosa IMO-1, Bellilinea caldifistulae GOMI-1, Leptolinea tardivitalis YMTK-2, Levilinea saccharolytica KIBI-1, Longilinea arvoryzae KOME-1, Previously Described as Members of the Class Anaerolineae (Chloroflexi).</title>
        <authorList>
            <person name="Matsuura N."/>
            <person name="Tourlousse M.D."/>
            <person name="Ohashi A."/>
            <person name="Hugenholtz P."/>
            <person name="Sekiguchi Y."/>
        </authorList>
    </citation>
    <scope>NUCLEOTIDE SEQUENCE</scope>
    <source>
        <strain evidence="9">KIBI-1</strain>
    </source>
</reference>
<evidence type="ECO:0000259" key="8">
    <source>
        <dbReference type="Pfam" id="PF00557"/>
    </source>
</evidence>
<feature type="binding site" evidence="6">
    <location>
        <position position="232"/>
    </location>
    <ligand>
        <name>a divalent metal cation</name>
        <dbReference type="ChEBI" id="CHEBI:60240"/>
        <label>1</label>
    </ligand>
</feature>
<evidence type="ECO:0000256" key="7">
    <source>
        <dbReference type="RuleBase" id="RU003653"/>
    </source>
</evidence>
<dbReference type="SUPFAM" id="SSF55920">
    <property type="entry name" value="Creatinase/aminopeptidase"/>
    <property type="match status" value="1"/>
</dbReference>
<dbReference type="PRINTS" id="PR00599">
    <property type="entry name" value="MAPEPTIDASE"/>
</dbReference>
<evidence type="ECO:0000256" key="3">
    <source>
        <dbReference type="ARBA" id="ARBA00022670"/>
    </source>
</evidence>
<dbReference type="Gene3D" id="3.90.230.10">
    <property type="entry name" value="Creatinase/methionine aminopeptidase superfamily"/>
    <property type="match status" value="1"/>
</dbReference>
<dbReference type="InterPro" id="IPR000994">
    <property type="entry name" value="Pept_M24"/>
</dbReference>
<feature type="domain" description="Peptidase M24" evidence="8">
    <location>
        <begin position="10"/>
        <end position="238"/>
    </location>
</feature>
<evidence type="ECO:0000313" key="11">
    <source>
        <dbReference type="Proteomes" id="UP000050501"/>
    </source>
</evidence>
<comment type="cofactor">
    <cofactor evidence="6">
        <name>Co(2+)</name>
        <dbReference type="ChEBI" id="CHEBI:48828"/>
    </cofactor>
    <cofactor evidence="6">
        <name>Zn(2+)</name>
        <dbReference type="ChEBI" id="CHEBI:29105"/>
    </cofactor>
    <cofactor evidence="6">
        <name>Mn(2+)</name>
        <dbReference type="ChEBI" id="CHEBI:29035"/>
    </cofactor>
    <cofactor evidence="6">
        <name>Fe(2+)</name>
        <dbReference type="ChEBI" id="CHEBI:29033"/>
    </cofactor>
    <text evidence="6">Binds 2 divalent metal cations per subunit. Has a high-affinity and a low affinity metal-binding site. The true nature of the physiological cofactor is under debate. The enzyme is active with cobalt, zinc, manganese or divalent iron ions. Most likely, methionine aminopeptidases function as mononuclear Fe(2+)-metalloproteases under physiological conditions, and the catalytically relevant metal-binding site has been assigned to the histidine-containing high-affinity site.</text>
</comment>
<dbReference type="PANTHER" id="PTHR43330">
    <property type="entry name" value="METHIONINE AMINOPEPTIDASE"/>
    <property type="match status" value="1"/>
</dbReference>
<dbReference type="InterPro" id="IPR002467">
    <property type="entry name" value="Pept_M24A_MAP1"/>
</dbReference>
<evidence type="ECO:0000256" key="6">
    <source>
        <dbReference type="HAMAP-Rule" id="MF_01974"/>
    </source>
</evidence>
<dbReference type="EC" id="3.4.11.18" evidence="6 7"/>
<dbReference type="GO" id="GO:0004239">
    <property type="term" value="F:initiator methionyl aminopeptidase activity"/>
    <property type="evidence" value="ECO:0007669"/>
    <property type="project" value="UniProtKB-UniRule"/>
</dbReference>
<dbReference type="AlphaFoldDB" id="A0A0M8JQE9"/>
<dbReference type="STRING" id="229921.ADN01_10750"/>
<evidence type="ECO:0000256" key="1">
    <source>
        <dbReference type="ARBA" id="ARBA00002521"/>
    </source>
</evidence>
<comment type="subunit">
    <text evidence="6">Monomer.</text>
</comment>